<evidence type="ECO:0000256" key="11">
    <source>
        <dbReference type="RuleBase" id="RU004203"/>
    </source>
</evidence>
<comment type="function">
    <text evidence="8">Non-catalytic component of the proteasome, a multicatalytic proteinase complex which is characterized by its ability to cleave peptides with Arg, Phe, Tyr, Leu, and Glu adjacent to the leaving group at neutral or slightly basic pH. The proteasome has an ATP-dependent proteolytic activity.</text>
</comment>
<name>R9TFV4_ACAPC</name>
<dbReference type="Pfam" id="PF00227">
    <property type="entry name" value="Proteasome"/>
    <property type="match status" value="1"/>
</dbReference>
<keyword evidence="3" id="KW-0645">Protease</keyword>
<accession>R9TFV4</accession>
<evidence type="ECO:0000256" key="1">
    <source>
        <dbReference type="ARBA" id="ARBA00001198"/>
    </source>
</evidence>
<dbReference type="PROSITE" id="PS00854">
    <property type="entry name" value="PROTEASOME_BETA_1"/>
    <property type="match status" value="1"/>
</dbReference>
<dbReference type="GO" id="GO:0005839">
    <property type="term" value="C:proteasome core complex"/>
    <property type="evidence" value="ECO:0007669"/>
    <property type="project" value="InterPro"/>
</dbReference>
<reference evidence="13" key="1">
    <citation type="journal article" date="2013" name="J. Exp. Mar. Biol. Ecol.">
        <title>An improved method for achieving high-quality RNA for copepod gene transcriptomic studies.</title>
        <authorList>
            <person name="Zhang H."/>
            <person name="Finiguerra M."/>
            <person name="Dam H.G."/>
            <person name="Huang Y."/>
            <person name="Xu D."/>
            <person name="Liu G."/>
            <person name="Lin S."/>
        </authorList>
    </citation>
    <scope>NUCLEOTIDE SEQUENCE</scope>
</reference>
<dbReference type="SUPFAM" id="SSF56235">
    <property type="entry name" value="N-terminal nucleophile aminohydrolases (Ntn hydrolases)"/>
    <property type="match status" value="1"/>
</dbReference>
<evidence type="ECO:0000256" key="5">
    <source>
        <dbReference type="ARBA" id="ARBA00022801"/>
    </source>
</evidence>
<dbReference type="PROSITE" id="PS51476">
    <property type="entry name" value="PROTEASOME_BETA_2"/>
    <property type="match status" value="1"/>
</dbReference>
<dbReference type="InterPro" id="IPR000243">
    <property type="entry name" value="Pept_T1A_subB"/>
</dbReference>
<comment type="subunit">
    <text evidence="9">The 26S proteasome consists of a 20S proteasome core and two 19S regulatory subunits. The 20S proteasome core is composed of 28 subunits that are arranged in four stacked rings, resulting in a barrel-shaped structure. The two end rings are each formed by seven alpha subunits, and the two central rings are each formed by seven beta subunits. The catalytic chamber with the active sites is on the inside of the barrel.</text>
</comment>
<keyword evidence="6 11" id="KW-0647">Proteasome</keyword>
<evidence type="ECO:0000256" key="7">
    <source>
        <dbReference type="ARBA" id="ARBA00023242"/>
    </source>
</evidence>
<dbReference type="AlphaFoldDB" id="R9TFV4"/>
<evidence type="ECO:0000256" key="6">
    <source>
        <dbReference type="ARBA" id="ARBA00022942"/>
    </source>
</evidence>
<dbReference type="CDD" id="cd03763">
    <property type="entry name" value="proteasome_beta_type_7"/>
    <property type="match status" value="1"/>
</dbReference>
<dbReference type="FunFam" id="3.60.20.10:FF:000005">
    <property type="entry name" value="Proteasome subunit beta type-2"/>
    <property type="match status" value="1"/>
</dbReference>
<evidence type="ECO:0000256" key="3">
    <source>
        <dbReference type="ARBA" id="ARBA00022670"/>
    </source>
</evidence>
<dbReference type="InterPro" id="IPR024689">
    <property type="entry name" value="Proteasome_bsu_C"/>
</dbReference>
<dbReference type="InterPro" id="IPR016050">
    <property type="entry name" value="Proteasome_bsu_CS"/>
</dbReference>
<comment type="similarity">
    <text evidence="11">Belongs to the peptidase T1B family.</text>
</comment>
<comment type="catalytic activity">
    <reaction evidence="1">
        <text>Cleavage of peptide bonds with very broad specificity.</text>
        <dbReference type="EC" id="3.4.25.1"/>
    </reaction>
</comment>
<dbReference type="GO" id="GO:0051603">
    <property type="term" value="P:proteolysis involved in protein catabolic process"/>
    <property type="evidence" value="ECO:0007669"/>
    <property type="project" value="InterPro"/>
</dbReference>
<sequence>MATLAPMEMPAQGFSFENCKRNALLANNGYKPPKVTKTGTTICAVVFKDGVVLGADTRATGGSIVADKVCQKLHYVAPNIYCAGAGTAADCDKTTNNISSQLELHRLNTGRQVPVCAANRIVKQMLFRYQGHIGSYLIMGGVDKWGPHIYEIAAHGSTSKLPFACMGSGTLPAMSVLETGWKKDLEEAEAKQLVRDAIAAGIFNDMGSGSNVDLVVIKANDNVQYLRGYDEANVKGQRRQKYKYPKGTTAVLSEKVRNISLTDKPGFTVISEDVRPVEVMETC</sequence>
<evidence type="ECO:0000256" key="2">
    <source>
        <dbReference type="ARBA" id="ARBA00022490"/>
    </source>
</evidence>
<evidence type="ECO:0000256" key="9">
    <source>
        <dbReference type="ARBA" id="ARBA00026071"/>
    </source>
</evidence>
<dbReference type="Gene3D" id="3.60.20.10">
    <property type="entry name" value="Glutamine Phosphoribosylpyrophosphate, subunit 1, domain 1"/>
    <property type="match status" value="1"/>
</dbReference>
<comment type="function">
    <text evidence="11">Component of the proteasome, a multicatalytic proteinase complex which is characterized by its ability to cleave peptides with Arg, Phe, Tyr, Leu, and Glu adjacent to the leaving group at neutral or slightly basic pH. The proteasome has an ATP-dependent proteolytic activity.</text>
</comment>
<dbReference type="GO" id="GO:0004298">
    <property type="term" value="F:threonine-type endopeptidase activity"/>
    <property type="evidence" value="ECO:0007669"/>
    <property type="project" value="UniProtKB-KW"/>
</dbReference>
<keyword evidence="4" id="KW-0888">Threonine protease</keyword>
<feature type="active site" description="Nucleophile" evidence="10">
    <location>
        <position position="40"/>
    </location>
</feature>
<dbReference type="InterPro" id="IPR001353">
    <property type="entry name" value="Proteasome_sua/b"/>
</dbReference>
<keyword evidence="2 11" id="KW-0963">Cytoplasm</keyword>
<feature type="domain" description="Proteasome beta subunit C-terminal" evidence="12">
    <location>
        <begin position="232"/>
        <end position="261"/>
    </location>
</feature>
<comment type="subunit">
    <text evidence="11">Component of the proteasome complex.</text>
</comment>
<comment type="subcellular location">
    <subcellularLocation>
        <location evidence="11">Cytoplasm</location>
    </subcellularLocation>
    <subcellularLocation>
        <location evidence="11">Nucleus</location>
    </subcellularLocation>
</comment>
<dbReference type="GO" id="GO:0005737">
    <property type="term" value="C:cytoplasm"/>
    <property type="evidence" value="ECO:0007669"/>
    <property type="project" value="UniProtKB-SubCell"/>
</dbReference>
<dbReference type="Pfam" id="PF12465">
    <property type="entry name" value="Pr_beta_C"/>
    <property type="match status" value="1"/>
</dbReference>
<dbReference type="InterPro" id="IPR023333">
    <property type="entry name" value="Proteasome_suB-type"/>
</dbReference>
<dbReference type="EMBL" id="KC989877">
    <property type="protein sequence ID" value="AGN29650.1"/>
    <property type="molecule type" value="mRNA"/>
</dbReference>
<proteinExistence type="evidence at transcript level"/>
<dbReference type="InterPro" id="IPR029055">
    <property type="entry name" value="Ntn_hydrolases_N"/>
</dbReference>
<evidence type="ECO:0000256" key="8">
    <source>
        <dbReference type="ARBA" id="ARBA00024953"/>
    </source>
</evidence>
<protein>
    <recommendedName>
        <fullName evidence="11">Proteasome subunit beta</fullName>
    </recommendedName>
</protein>
<organism evidence="13">
    <name type="scientific">Acartia pacifica</name>
    <name type="common">Copepod</name>
    <dbReference type="NCBI Taxonomy" id="335913"/>
    <lineage>
        <taxon>Eukaryota</taxon>
        <taxon>Metazoa</taxon>
        <taxon>Ecdysozoa</taxon>
        <taxon>Arthropoda</taxon>
        <taxon>Crustacea</taxon>
        <taxon>Multicrustacea</taxon>
        <taxon>Hexanauplia</taxon>
        <taxon>Copepoda</taxon>
        <taxon>Calanoida</taxon>
        <taxon>Acartiidae</taxon>
        <taxon>Acartia</taxon>
    </lineage>
</organism>
<evidence type="ECO:0000256" key="10">
    <source>
        <dbReference type="PIRSR" id="PIRSR600243-1"/>
    </source>
</evidence>
<evidence type="ECO:0000313" key="13">
    <source>
        <dbReference type="EMBL" id="AGN29650.1"/>
    </source>
</evidence>
<keyword evidence="7 11" id="KW-0539">Nucleus</keyword>
<dbReference type="GO" id="GO:0005634">
    <property type="term" value="C:nucleus"/>
    <property type="evidence" value="ECO:0007669"/>
    <property type="project" value="UniProtKB-SubCell"/>
</dbReference>
<keyword evidence="5" id="KW-0378">Hydrolase</keyword>
<evidence type="ECO:0000256" key="4">
    <source>
        <dbReference type="ARBA" id="ARBA00022698"/>
    </source>
</evidence>
<dbReference type="PRINTS" id="PR00141">
    <property type="entry name" value="PROTEASOME"/>
</dbReference>
<evidence type="ECO:0000259" key="12">
    <source>
        <dbReference type="Pfam" id="PF12465"/>
    </source>
</evidence>
<dbReference type="PANTHER" id="PTHR32194:SF4">
    <property type="entry name" value="PROTEASOME SUBUNIT BETA TYPE-7"/>
    <property type="match status" value="1"/>
</dbReference>
<dbReference type="PANTHER" id="PTHR32194">
    <property type="entry name" value="METALLOPROTEASE TLDD"/>
    <property type="match status" value="1"/>
</dbReference>